<dbReference type="InterPro" id="IPR011335">
    <property type="entry name" value="Restrct_endonuc-II-like"/>
</dbReference>
<feature type="domain" description="Putative restriction endonuclease" evidence="1">
    <location>
        <begin position="27"/>
        <end position="191"/>
    </location>
</feature>
<dbReference type="InterPro" id="IPR008538">
    <property type="entry name" value="Uma2"/>
</dbReference>
<reference evidence="2" key="1">
    <citation type="journal article" date="2014" name="Int. J. Syst. Evol. Microbiol.">
        <title>Complete genome sequence of Corynebacterium casei LMG S-19264T (=DSM 44701T), isolated from a smear-ripened cheese.</title>
        <authorList>
            <consortium name="US DOE Joint Genome Institute (JGI-PGF)"/>
            <person name="Walter F."/>
            <person name="Albersmeier A."/>
            <person name="Kalinowski J."/>
            <person name="Ruckert C."/>
        </authorList>
    </citation>
    <scope>NUCLEOTIDE SEQUENCE</scope>
    <source>
        <strain evidence="2">CGMCC 4.7368</strain>
    </source>
</reference>
<evidence type="ECO:0000313" key="2">
    <source>
        <dbReference type="EMBL" id="GGO71079.1"/>
    </source>
</evidence>
<reference evidence="2" key="2">
    <citation type="submission" date="2020-09" db="EMBL/GenBank/DDBJ databases">
        <authorList>
            <person name="Sun Q."/>
            <person name="Zhou Y."/>
        </authorList>
    </citation>
    <scope>NUCLEOTIDE SEQUENCE</scope>
    <source>
        <strain evidence="2">CGMCC 4.7368</strain>
    </source>
</reference>
<accession>A0A917Z2C9</accession>
<comment type="caution">
    <text evidence="2">The sequence shown here is derived from an EMBL/GenBank/DDBJ whole genome shotgun (WGS) entry which is preliminary data.</text>
</comment>
<keyword evidence="3" id="KW-1185">Reference proteome</keyword>
<evidence type="ECO:0000313" key="3">
    <source>
        <dbReference type="Proteomes" id="UP000646523"/>
    </source>
</evidence>
<dbReference type="AlphaFoldDB" id="A0A917Z2C9"/>
<dbReference type="Proteomes" id="UP000646523">
    <property type="component" value="Unassembled WGS sequence"/>
</dbReference>
<dbReference type="Pfam" id="PF05685">
    <property type="entry name" value="Uma2"/>
    <property type="match status" value="1"/>
</dbReference>
<dbReference type="EMBL" id="BMNH01000009">
    <property type="protein sequence ID" value="GGO71079.1"/>
    <property type="molecule type" value="Genomic_DNA"/>
</dbReference>
<dbReference type="PANTHER" id="PTHR35400">
    <property type="entry name" value="SLR1083 PROTEIN"/>
    <property type="match status" value="1"/>
</dbReference>
<dbReference type="InterPro" id="IPR012296">
    <property type="entry name" value="Nuclease_put_TT1808"/>
</dbReference>
<dbReference type="SUPFAM" id="SSF52980">
    <property type="entry name" value="Restriction endonuclease-like"/>
    <property type="match status" value="1"/>
</dbReference>
<evidence type="ECO:0000259" key="1">
    <source>
        <dbReference type="Pfam" id="PF05685"/>
    </source>
</evidence>
<organism evidence="2 3">
    <name type="scientific">Nonomuraea cavernae</name>
    <dbReference type="NCBI Taxonomy" id="2045107"/>
    <lineage>
        <taxon>Bacteria</taxon>
        <taxon>Bacillati</taxon>
        <taxon>Actinomycetota</taxon>
        <taxon>Actinomycetes</taxon>
        <taxon>Streptosporangiales</taxon>
        <taxon>Streptosporangiaceae</taxon>
        <taxon>Nonomuraea</taxon>
    </lineage>
</organism>
<protein>
    <recommendedName>
        <fullName evidence="1">Putative restriction endonuclease domain-containing protein</fullName>
    </recommendedName>
</protein>
<dbReference type="RefSeq" id="WP_189125247.1">
    <property type="nucleotide sequence ID" value="NZ_BMNH01000009.1"/>
</dbReference>
<proteinExistence type="predicted"/>
<dbReference type="Gene3D" id="3.90.1570.10">
    <property type="entry name" value="tt1808, chain A"/>
    <property type="match status" value="1"/>
</dbReference>
<name>A0A917Z2C9_9ACTN</name>
<dbReference type="PANTHER" id="PTHR35400:SF3">
    <property type="entry name" value="SLL1072 PROTEIN"/>
    <property type="match status" value="1"/>
</dbReference>
<sequence>MVVRAIRQHHTELVPSNDKRLPETARELFDALPELPGFRADVIEGNLIVSLVGTPEHADCAMALYRVLIPVMDEHGWKGRAGNVDVCVEGPREPVEPDFVLAPPDCPRWGERELRSSGLIMVAEVVSAGSALRDRVEKPPLYATGGVPIYLLIDLLAEPPSVTVHSEPRDGAYLARATVPVGSPLRLPSPIDVELGTSVFKV</sequence>
<gene>
    <name evidence="2" type="ORF">GCM10012289_36010</name>
</gene>
<dbReference type="CDD" id="cd06260">
    <property type="entry name" value="DUF820-like"/>
    <property type="match status" value="1"/>
</dbReference>